<protein>
    <submittedName>
        <fullName evidence="6">E3 ubiquitin protein ligase RIE1</fullName>
    </submittedName>
</protein>
<evidence type="ECO:0000256" key="1">
    <source>
        <dbReference type="ARBA" id="ARBA00022723"/>
    </source>
</evidence>
<evidence type="ECO:0000313" key="6">
    <source>
        <dbReference type="EMBL" id="KAK1261007.1"/>
    </source>
</evidence>
<dbReference type="GO" id="GO:0006511">
    <property type="term" value="P:ubiquitin-dependent protein catabolic process"/>
    <property type="evidence" value="ECO:0007669"/>
    <property type="project" value="TreeGrafter"/>
</dbReference>
<evidence type="ECO:0000259" key="5">
    <source>
        <dbReference type="PROSITE" id="PS50089"/>
    </source>
</evidence>
<gene>
    <name evidence="6" type="ORF">QJS04_geneDACA018072</name>
</gene>
<dbReference type="GO" id="GO:0008270">
    <property type="term" value="F:zinc ion binding"/>
    <property type="evidence" value="ECO:0007669"/>
    <property type="project" value="UniProtKB-KW"/>
</dbReference>
<keyword evidence="3" id="KW-0862">Zinc</keyword>
<dbReference type="GO" id="GO:0005634">
    <property type="term" value="C:nucleus"/>
    <property type="evidence" value="ECO:0007669"/>
    <property type="project" value="TreeGrafter"/>
</dbReference>
<dbReference type="AlphaFoldDB" id="A0AAV9A9Z1"/>
<organism evidence="6 7">
    <name type="scientific">Acorus gramineus</name>
    <name type="common">Dwarf sweet flag</name>
    <dbReference type="NCBI Taxonomy" id="55184"/>
    <lineage>
        <taxon>Eukaryota</taxon>
        <taxon>Viridiplantae</taxon>
        <taxon>Streptophyta</taxon>
        <taxon>Embryophyta</taxon>
        <taxon>Tracheophyta</taxon>
        <taxon>Spermatophyta</taxon>
        <taxon>Magnoliopsida</taxon>
        <taxon>Liliopsida</taxon>
        <taxon>Acoraceae</taxon>
        <taxon>Acorus</taxon>
    </lineage>
</organism>
<evidence type="ECO:0000256" key="2">
    <source>
        <dbReference type="ARBA" id="ARBA00022771"/>
    </source>
</evidence>
<dbReference type="PANTHER" id="PTHR45931:SF3">
    <property type="entry name" value="RING ZINC FINGER-CONTAINING PROTEIN"/>
    <property type="match status" value="1"/>
</dbReference>
<dbReference type="EMBL" id="JAUJYN010000011">
    <property type="protein sequence ID" value="KAK1261007.1"/>
    <property type="molecule type" value="Genomic_DNA"/>
</dbReference>
<dbReference type="InterPro" id="IPR013083">
    <property type="entry name" value="Znf_RING/FYVE/PHD"/>
</dbReference>
<keyword evidence="1" id="KW-0479">Metal-binding</keyword>
<proteinExistence type="predicted"/>
<keyword evidence="7" id="KW-1185">Reference proteome</keyword>
<keyword evidence="2 4" id="KW-0863">Zinc-finger</keyword>
<reference evidence="6" key="2">
    <citation type="submission" date="2023-06" db="EMBL/GenBank/DDBJ databases">
        <authorList>
            <person name="Ma L."/>
            <person name="Liu K.-W."/>
            <person name="Li Z."/>
            <person name="Hsiao Y.-Y."/>
            <person name="Qi Y."/>
            <person name="Fu T."/>
            <person name="Tang G."/>
            <person name="Zhang D."/>
            <person name="Sun W.-H."/>
            <person name="Liu D.-K."/>
            <person name="Li Y."/>
            <person name="Chen G.-Z."/>
            <person name="Liu X.-D."/>
            <person name="Liao X.-Y."/>
            <person name="Jiang Y.-T."/>
            <person name="Yu X."/>
            <person name="Hao Y."/>
            <person name="Huang J."/>
            <person name="Zhao X.-W."/>
            <person name="Ke S."/>
            <person name="Chen Y.-Y."/>
            <person name="Wu W.-L."/>
            <person name="Hsu J.-L."/>
            <person name="Lin Y.-F."/>
            <person name="Huang M.-D."/>
            <person name="Li C.-Y."/>
            <person name="Huang L."/>
            <person name="Wang Z.-W."/>
            <person name="Zhao X."/>
            <person name="Zhong W.-Y."/>
            <person name="Peng D.-H."/>
            <person name="Ahmad S."/>
            <person name="Lan S."/>
            <person name="Zhang J.-S."/>
            <person name="Tsai W.-C."/>
            <person name="Van De Peer Y."/>
            <person name="Liu Z.-J."/>
        </authorList>
    </citation>
    <scope>NUCLEOTIDE SEQUENCE</scope>
    <source>
        <strain evidence="6">SCP</strain>
        <tissue evidence="6">Leaves</tissue>
    </source>
</reference>
<dbReference type="PROSITE" id="PS50089">
    <property type="entry name" value="ZF_RING_2"/>
    <property type="match status" value="1"/>
</dbReference>
<evidence type="ECO:0000256" key="4">
    <source>
        <dbReference type="PROSITE-ProRule" id="PRU00175"/>
    </source>
</evidence>
<name>A0AAV9A9Z1_ACOGR</name>
<sequence length="151" mass="16689">MLDQHRLRGEAIRTSAFARECARCVRRAADSVARNGFERGDFECELELLITCVYLGEPEEAAVAWATWWSERQSGCKVGTVPASEASIEALGAENYEAGVGEECACAVCLEGLEEGELVSRVPCDHLYHSECIVKWLRCNGCCPLCRIRIT</sequence>
<dbReference type="InterPro" id="IPR051834">
    <property type="entry name" value="RING_finger_E3_ligase"/>
</dbReference>
<dbReference type="InterPro" id="IPR001841">
    <property type="entry name" value="Znf_RING"/>
</dbReference>
<comment type="caution">
    <text evidence="6">The sequence shown here is derived from an EMBL/GenBank/DDBJ whole genome shotgun (WGS) entry which is preliminary data.</text>
</comment>
<evidence type="ECO:0000256" key="3">
    <source>
        <dbReference type="ARBA" id="ARBA00022833"/>
    </source>
</evidence>
<dbReference type="Proteomes" id="UP001179952">
    <property type="component" value="Unassembled WGS sequence"/>
</dbReference>
<dbReference type="Gene3D" id="3.30.40.10">
    <property type="entry name" value="Zinc/RING finger domain, C3HC4 (zinc finger)"/>
    <property type="match status" value="1"/>
</dbReference>
<evidence type="ECO:0000313" key="7">
    <source>
        <dbReference type="Proteomes" id="UP001179952"/>
    </source>
</evidence>
<dbReference type="GO" id="GO:0061630">
    <property type="term" value="F:ubiquitin protein ligase activity"/>
    <property type="evidence" value="ECO:0007669"/>
    <property type="project" value="TreeGrafter"/>
</dbReference>
<accession>A0AAV9A9Z1</accession>
<dbReference type="SMART" id="SM00184">
    <property type="entry name" value="RING"/>
    <property type="match status" value="1"/>
</dbReference>
<dbReference type="Pfam" id="PF13639">
    <property type="entry name" value="zf-RING_2"/>
    <property type="match status" value="1"/>
</dbReference>
<dbReference type="PANTHER" id="PTHR45931">
    <property type="entry name" value="SI:CH211-59O9.10"/>
    <property type="match status" value="1"/>
</dbReference>
<reference evidence="6" key="1">
    <citation type="journal article" date="2023" name="Nat. Commun.">
        <title>Diploid and tetraploid genomes of Acorus and the evolution of monocots.</title>
        <authorList>
            <person name="Ma L."/>
            <person name="Liu K.W."/>
            <person name="Li Z."/>
            <person name="Hsiao Y.Y."/>
            <person name="Qi Y."/>
            <person name="Fu T."/>
            <person name="Tang G.D."/>
            <person name="Zhang D."/>
            <person name="Sun W.H."/>
            <person name="Liu D.K."/>
            <person name="Li Y."/>
            <person name="Chen G.Z."/>
            <person name="Liu X.D."/>
            <person name="Liao X.Y."/>
            <person name="Jiang Y.T."/>
            <person name="Yu X."/>
            <person name="Hao Y."/>
            <person name="Huang J."/>
            <person name="Zhao X.W."/>
            <person name="Ke S."/>
            <person name="Chen Y.Y."/>
            <person name="Wu W.L."/>
            <person name="Hsu J.L."/>
            <person name="Lin Y.F."/>
            <person name="Huang M.D."/>
            <person name="Li C.Y."/>
            <person name="Huang L."/>
            <person name="Wang Z.W."/>
            <person name="Zhao X."/>
            <person name="Zhong W.Y."/>
            <person name="Peng D.H."/>
            <person name="Ahmad S."/>
            <person name="Lan S."/>
            <person name="Zhang J.S."/>
            <person name="Tsai W.C."/>
            <person name="Van de Peer Y."/>
            <person name="Liu Z.J."/>
        </authorList>
    </citation>
    <scope>NUCLEOTIDE SEQUENCE</scope>
    <source>
        <strain evidence="6">SCP</strain>
    </source>
</reference>
<feature type="domain" description="RING-type" evidence="5">
    <location>
        <begin position="106"/>
        <end position="147"/>
    </location>
</feature>
<dbReference type="SUPFAM" id="SSF57850">
    <property type="entry name" value="RING/U-box"/>
    <property type="match status" value="1"/>
</dbReference>